<keyword evidence="2" id="KW-1185">Reference proteome</keyword>
<sequence>NDEITGIIDWECSGAFPMEFLCTYPIWITENPVSNDNLLLIKFFRDELSCRDSDFIRIIDNLDEGRKEFYSAVFSQGVWKVDDFLNKFETK</sequence>
<proteinExistence type="predicted"/>
<protein>
    <submittedName>
        <fullName evidence="1">21147_t:CDS:1</fullName>
    </submittedName>
</protein>
<feature type="non-terminal residue" evidence="1">
    <location>
        <position position="1"/>
    </location>
</feature>
<dbReference type="Proteomes" id="UP000789901">
    <property type="component" value="Unassembled WGS sequence"/>
</dbReference>
<reference evidence="1 2" key="1">
    <citation type="submission" date="2021-06" db="EMBL/GenBank/DDBJ databases">
        <authorList>
            <person name="Kallberg Y."/>
            <person name="Tangrot J."/>
            <person name="Rosling A."/>
        </authorList>
    </citation>
    <scope>NUCLEOTIDE SEQUENCE [LARGE SCALE GENOMIC DNA]</scope>
    <source>
        <strain evidence="1 2">120-4 pot B 10/14</strain>
    </source>
</reference>
<name>A0ABN7VDT8_GIGMA</name>
<organism evidence="1 2">
    <name type="scientific">Gigaspora margarita</name>
    <dbReference type="NCBI Taxonomy" id="4874"/>
    <lineage>
        <taxon>Eukaryota</taxon>
        <taxon>Fungi</taxon>
        <taxon>Fungi incertae sedis</taxon>
        <taxon>Mucoromycota</taxon>
        <taxon>Glomeromycotina</taxon>
        <taxon>Glomeromycetes</taxon>
        <taxon>Diversisporales</taxon>
        <taxon>Gigasporaceae</taxon>
        <taxon>Gigaspora</taxon>
    </lineage>
</organism>
<gene>
    <name evidence="1" type="ORF">GMARGA_LOCUS17263</name>
</gene>
<accession>A0ABN7VDT8</accession>
<evidence type="ECO:0000313" key="2">
    <source>
        <dbReference type="Proteomes" id="UP000789901"/>
    </source>
</evidence>
<comment type="caution">
    <text evidence="1">The sequence shown here is derived from an EMBL/GenBank/DDBJ whole genome shotgun (WGS) entry which is preliminary data.</text>
</comment>
<evidence type="ECO:0000313" key="1">
    <source>
        <dbReference type="EMBL" id="CAG8759071.1"/>
    </source>
</evidence>
<dbReference type="EMBL" id="CAJVQB010012961">
    <property type="protein sequence ID" value="CAG8759071.1"/>
    <property type="molecule type" value="Genomic_DNA"/>
</dbReference>